<evidence type="ECO:0000313" key="2">
    <source>
        <dbReference type="Proteomes" id="UP000028194"/>
    </source>
</evidence>
<name>A0A075MTE6_9ARCH</name>
<dbReference type="RefSeq" id="WP_226987008.1">
    <property type="nucleotide sequence ID" value="NZ_CP007174.1"/>
</dbReference>
<dbReference type="Proteomes" id="UP000028194">
    <property type="component" value="Chromosome"/>
</dbReference>
<dbReference type="HOGENOM" id="CLU_658253_0_0_2"/>
<evidence type="ECO:0000313" key="1">
    <source>
        <dbReference type="EMBL" id="AIF84866.1"/>
    </source>
</evidence>
<accession>A0A075MTE6</accession>
<dbReference type="EMBL" id="CP007174">
    <property type="protein sequence ID" value="AIF84866.1"/>
    <property type="molecule type" value="Genomic_DNA"/>
</dbReference>
<keyword evidence="2" id="KW-1185">Reference proteome</keyword>
<dbReference type="GeneID" id="41598511"/>
<gene>
    <name evidence="1" type="ORF">NTE_02826</name>
</gene>
<reference evidence="1 2" key="1">
    <citation type="journal article" date="2014" name="PLoS ONE">
        <title>Genome Sequence of Candidatus Nitrososphaera evergladensis from Group I.1b Enriched from Everglades Soil Reveals Novel Genomic Features of the Ammonia-Oxidizing Archaea.</title>
        <authorList>
            <person name="Zhalnina K.V."/>
            <person name="Dias R."/>
            <person name="Leonard M.T."/>
            <person name="Dorr de Quadros P."/>
            <person name="Camargo F.A."/>
            <person name="Drew J.C."/>
            <person name="Farmerie W.G."/>
            <person name="Daroub S.H."/>
            <person name="Triplett E.W."/>
        </authorList>
    </citation>
    <scope>NUCLEOTIDE SEQUENCE [LARGE SCALE GENOMIC DNA]</scope>
    <source>
        <strain evidence="1 2">SR1</strain>
    </source>
</reference>
<organism evidence="1 2">
    <name type="scientific">Candidatus Nitrososphaera evergladensis SR1</name>
    <dbReference type="NCBI Taxonomy" id="1459636"/>
    <lineage>
        <taxon>Archaea</taxon>
        <taxon>Nitrososphaerota</taxon>
        <taxon>Nitrososphaeria</taxon>
        <taxon>Nitrososphaerales</taxon>
        <taxon>Nitrososphaeraceae</taxon>
        <taxon>Nitrososphaera</taxon>
    </lineage>
</organism>
<sequence length="417" mass="45893">MNAVIGRMMLSICLALAISIPFLTQQFSFKARAYAQAQPCGDGTIAMNPDKGADFNRDRAPHKIGDALTDVDVILTPHAPYLPRNTAFLPANNYNGNLSASIRLCDISDGHTILHTTYNIAVKKITQNKVLFHETFYSKNGTLVMNMLHSVEQAKTGDGTRSAGTVATVDEGQRNSSSLMNNAVVVANHNDTVTIQVPEGFSTGLYLFQIRILAANTGGVRPSVFNESDAPTFNVWRYLEQALPEPIITANGKTYNLTVLTQSDKPEDFRFDDKKHTLTWSIPYFWNTTELTPKDMVVHQDIMIPNSVNELSGAMAINATVNGFPITYKEGAAFIDRTSTNSTLVIHLILNKDGILRMAKEVPTNTSRMYFSVSFSQAVVPEFHAPSSIFPSIAGFAVGIIVLIHRFRSVSKEGEQR</sequence>
<dbReference type="AlphaFoldDB" id="A0A075MTE6"/>
<proteinExistence type="predicted"/>
<protein>
    <submittedName>
        <fullName evidence="1">Uncharacterized protein</fullName>
    </submittedName>
</protein>
<dbReference type="eggNOG" id="arCOG08793">
    <property type="taxonomic scope" value="Archaea"/>
</dbReference>
<dbReference type="KEGG" id="nev:NTE_02826"/>